<gene>
    <name evidence="1" type="ORF">VSS37_07190</name>
</gene>
<dbReference type="Proteomes" id="UP001308005">
    <property type="component" value="Unassembled WGS sequence"/>
</dbReference>
<evidence type="ECO:0000313" key="2">
    <source>
        <dbReference type="Proteomes" id="UP001308005"/>
    </source>
</evidence>
<dbReference type="InterPro" id="IPR014056">
    <property type="entry name" value="TypeIITA-like_toxin_pred"/>
</dbReference>
<organism evidence="1 2">
    <name type="scientific">Candidatus Thiothrix phosphatis</name>
    <dbReference type="NCBI Taxonomy" id="3112415"/>
    <lineage>
        <taxon>Bacteria</taxon>
        <taxon>Pseudomonadati</taxon>
        <taxon>Pseudomonadota</taxon>
        <taxon>Gammaproteobacteria</taxon>
        <taxon>Thiotrichales</taxon>
        <taxon>Thiotrichaceae</taxon>
        <taxon>Thiothrix</taxon>
    </lineage>
</organism>
<dbReference type="PANTHER" id="PTHR41791:SF1">
    <property type="entry name" value="SSL7039 PROTEIN"/>
    <property type="match status" value="1"/>
</dbReference>
<proteinExistence type="predicted"/>
<protein>
    <submittedName>
        <fullName evidence="1">Type II toxin-antitoxin system RelE/ParE family toxin</fullName>
    </submittedName>
</protein>
<sequence>MIEIIQSEVFSNWLRGLKDRRARARIHARLDRMADGNFGDSEPIGDGLSEARIHYGPGYRLYFMRRGRALVVLLCGGDKSSQQRDIQRAKVVADLWKGENP</sequence>
<name>A0ABU6CVF3_9GAMM</name>
<evidence type="ECO:0000313" key="1">
    <source>
        <dbReference type="EMBL" id="MEB4590759.1"/>
    </source>
</evidence>
<dbReference type="EMBL" id="JAYMYJ010000058">
    <property type="protein sequence ID" value="MEB4590759.1"/>
    <property type="molecule type" value="Genomic_DNA"/>
</dbReference>
<dbReference type="RefSeq" id="WP_324694123.1">
    <property type="nucleotide sequence ID" value="NZ_JAYMYJ010000058.1"/>
</dbReference>
<comment type="caution">
    <text evidence="1">The sequence shown here is derived from an EMBL/GenBank/DDBJ whole genome shotgun (WGS) entry which is preliminary data.</text>
</comment>
<reference evidence="2" key="1">
    <citation type="submission" date="2023-07" db="EMBL/GenBank/DDBJ databases">
        <title>The carbon used by Thiothrix.</title>
        <authorList>
            <person name="Chen L."/>
        </authorList>
    </citation>
    <scope>NUCLEOTIDE SEQUENCE [LARGE SCALE GENOMIC DNA]</scope>
</reference>
<dbReference type="PANTHER" id="PTHR41791">
    <property type="entry name" value="SSL7039 PROTEIN"/>
    <property type="match status" value="1"/>
</dbReference>
<accession>A0ABU6CVF3</accession>
<dbReference type="PIRSF" id="PIRSF028744">
    <property type="entry name" value="Addict_mod_HI1419"/>
    <property type="match status" value="1"/>
</dbReference>
<dbReference type="NCBIfam" id="TIGR02683">
    <property type="entry name" value="upstrm_HI1419"/>
    <property type="match status" value="1"/>
</dbReference>
<keyword evidence="2" id="KW-1185">Reference proteome</keyword>